<dbReference type="EMBL" id="CP148066">
    <property type="protein sequence ID" value="WXL28629.1"/>
    <property type="molecule type" value="Genomic_DNA"/>
</dbReference>
<gene>
    <name evidence="1" type="ORF">WG616_01175</name>
</gene>
<protein>
    <submittedName>
        <fullName evidence="1">Uncharacterized protein</fullName>
    </submittedName>
</protein>
<sequence length="136" mass="16086">MLTLKKYSSEEMQKIANHFYNILAASQSSEMLEHLQKNRLVPFWFEEVVNEEINQIKSVIRGIESQSYKRDIIFFLKEQLYNWDSKEVYDFLWDIESPEVASIWNRVILEYIGDELSTLSKWAKTVLAQACKKGVN</sequence>
<evidence type="ECO:0000313" key="1">
    <source>
        <dbReference type="EMBL" id="WXL28629.1"/>
    </source>
</evidence>
<organism evidence="1 2">
    <name type="scientific">[Mycoplasma] gypis</name>
    <dbReference type="NCBI Taxonomy" id="92404"/>
    <lineage>
        <taxon>Bacteria</taxon>
        <taxon>Bacillati</taxon>
        <taxon>Mycoplasmatota</taxon>
        <taxon>Mycoplasmoidales</taxon>
        <taxon>Metamycoplasmataceae</taxon>
        <taxon>Metamycoplasma</taxon>
    </lineage>
</organism>
<dbReference type="Proteomes" id="UP001460679">
    <property type="component" value="Chromosome"/>
</dbReference>
<name>A0ABZ2RU39_9BACT</name>
<proteinExistence type="predicted"/>
<accession>A0ABZ2RU39</accession>
<keyword evidence="2" id="KW-1185">Reference proteome</keyword>
<reference evidence="1" key="1">
    <citation type="submission" date="2024-03" db="EMBL/GenBank/DDBJ databases">
        <title>Complete genome sequence of Mycoplasma gypis type strain B1/T1.</title>
        <authorList>
            <person name="Spergser J."/>
        </authorList>
    </citation>
    <scope>NUCLEOTIDE SEQUENCE [LARGE SCALE GENOMIC DNA]</scope>
    <source>
        <strain evidence="1">B1/T1</strain>
    </source>
</reference>
<dbReference type="RefSeq" id="WP_205499024.1">
    <property type="nucleotide sequence ID" value="NZ_CP148066.1"/>
</dbReference>
<evidence type="ECO:0000313" key="2">
    <source>
        <dbReference type="Proteomes" id="UP001460679"/>
    </source>
</evidence>